<keyword evidence="3" id="KW-1185">Reference proteome</keyword>
<dbReference type="AlphaFoldDB" id="A0A8X7VKS0"/>
<evidence type="ECO:0000313" key="3">
    <source>
        <dbReference type="Proteomes" id="UP000886595"/>
    </source>
</evidence>
<evidence type="ECO:0000259" key="1">
    <source>
        <dbReference type="PROSITE" id="PS50076"/>
    </source>
</evidence>
<dbReference type="Proteomes" id="UP000886595">
    <property type="component" value="Unassembled WGS sequence"/>
</dbReference>
<proteinExistence type="predicted"/>
<dbReference type="PANTHER" id="PTHR44743:SF10">
    <property type="entry name" value="J DOMAIN-CONTAINING PROTEIN"/>
    <property type="match status" value="1"/>
</dbReference>
<dbReference type="OrthoDB" id="10250354at2759"/>
<dbReference type="InterPro" id="IPR018253">
    <property type="entry name" value="DnaJ_domain_CS"/>
</dbReference>
<dbReference type="EMBL" id="JAAMPC010000005">
    <property type="protein sequence ID" value="KAG2313076.1"/>
    <property type="molecule type" value="Genomic_DNA"/>
</dbReference>
<sequence>MEGGIKATSPSYYDVLGVSLDSSMGQIRRAYHKLAMKWHPDRWTRDPFMSGEAKRRFQQIQEAYSVLSDQRKRSLYDVGLYDTEEDEGYFDFAEEMVLLMAQTRREEKQYSLEELQTMVHDMVCEFQSEPLFQTKPLEMKFDLNQPVDWASQMSRPVSSFEFCPQSSSYCS</sequence>
<dbReference type="PRINTS" id="PR00625">
    <property type="entry name" value="JDOMAIN"/>
</dbReference>
<dbReference type="Pfam" id="PF00226">
    <property type="entry name" value="DnaJ"/>
    <property type="match status" value="1"/>
</dbReference>
<gene>
    <name evidence="2" type="ORF">Bca52824_024633</name>
</gene>
<dbReference type="PANTHER" id="PTHR44743">
    <property type="entry name" value="PUTATIVE, EXPRESSED-RELATED"/>
    <property type="match status" value="1"/>
</dbReference>
<feature type="domain" description="J" evidence="1">
    <location>
        <begin position="11"/>
        <end position="80"/>
    </location>
</feature>
<dbReference type="SUPFAM" id="SSF46565">
    <property type="entry name" value="Chaperone J-domain"/>
    <property type="match status" value="1"/>
</dbReference>
<dbReference type="SMART" id="SM00271">
    <property type="entry name" value="DnaJ"/>
    <property type="match status" value="1"/>
</dbReference>
<dbReference type="InterPro" id="IPR001623">
    <property type="entry name" value="DnaJ_domain"/>
</dbReference>
<organism evidence="2 3">
    <name type="scientific">Brassica carinata</name>
    <name type="common">Ethiopian mustard</name>
    <name type="synonym">Abyssinian cabbage</name>
    <dbReference type="NCBI Taxonomy" id="52824"/>
    <lineage>
        <taxon>Eukaryota</taxon>
        <taxon>Viridiplantae</taxon>
        <taxon>Streptophyta</taxon>
        <taxon>Embryophyta</taxon>
        <taxon>Tracheophyta</taxon>
        <taxon>Spermatophyta</taxon>
        <taxon>Magnoliopsida</taxon>
        <taxon>eudicotyledons</taxon>
        <taxon>Gunneridae</taxon>
        <taxon>Pentapetalae</taxon>
        <taxon>rosids</taxon>
        <taxon>malvids</taxon>
        <taxon>Brassicales</taxon>
        <taxon>Brassicaceae</taxon>
        <taxon>Brassiceae</taxon>
        <taxon>Brassica</taxon>
    </lineage>
</organism>
<accession>A0A8X7VKS0</accession>
<reference evidence="2 3" key="1">
    <citation type="submission" date="2020-02" db="EMBL/GenBank/DDBJ databases">
        <authorList>
            <person name="Ma Q."/>
            <person name="Huang Y."/>
            <person name="Song X."/>
            <person name="Pei D."/>
        </authorList>
    </citation>
    <scope>NUCLEOTIDE SEQUENCE [LARGE SCALE GENOMIC DNA]</scope>
    <source>
        <strain evidence="2">Sxm20200214</strain>
        <tissue evidence="2">Leaf</tissue>
    </source>
</reference>
<dbReference type="PROSITE" id="PS00636">
    <property type="entry name" value="DNAJ_1"/>
    <property type="match status" value="1"/>
</dbReference>
<comment type="caution">
    <text evidence="2">The sequence shown here is derived from an EMBL/GenBank/DDBJ whole genome shotgun (WGS) entry which is preliminary data.</text>
</comment>
<dbReference type="Gene3D" id="1.10.287.110">
    <property type="entry name" value="DnaJ domain"/>
    <property type="match status" value="1"/>
</dbReference>
<evidence type="ECO:0000313" key="2">
    <source>
        <dbReference type="EMBL" id="KAG2313076.1"/>
    </source>
</evidence>
<dbReference type="CDD" id="cd06257">
    <property type="entry name" value="DnaJ"/>
    <property type="match status" value="1"/>
</dbReference>
<dbReference type="InterPro" id="IPR036869">
    <property type="entry name" value="J_dom_sf"/>
</dbReference>
<name>A0A8X7VKS0_BRACI</name>
<dbReference type="PROSITE" id="PS50076">
    <property type="entry name" value="DNAJ_2"/>
    <property type="match status" value="1"/>
</dbReference>
<protein>
    <recommendedName>
        <fullName evidence="1">J domain-containing protein</fullName>
    </recommendedName>
</protein>